<proteinExistence type="predicted"/>
<dbReference type="EMBL" id="DVJJ01000113">
    <property type="protein sequence ID" value="HIS65201.1"/>
    <property type="molecule type" value="Genomic_DNA"/>
</dbReference>
<organism evidence="3 4">
    <name type="scientific">Candidatus Avoscillospira avistercoris</name>
    <dbReference type="NCBI Taxonomy" id="2840707"/>
    <lineage>
        <taxon>Bacteria</taxon>
        <taxon>Bacillati</taxon>
        <taxon>Bacillota</taxon>
        <taxon>Clostridia</taxon>
        <taxon>Eubacteriales</taxon>
        <taxon>Oscillospiraceae</taxon>
        <taxon>Oscillospiraceae incertae sedis</taxon>
        <taxon>Candidatus Avoscillospira</taxon>
    </lineage>
</organism>
<reference evidence="3" key="1">
    <citation type="submission" date="2020-10" db="EMBL/GenBank/DDBJ databases">
        <authorList>
            <person name="Gilroy R."/>
        </authorList>
    </citation>
    <scope>NUCLEOTIDE SEQUENCE</scope>
    <source>
        <strain evidence="3">ChiBcec16-1751</strain>
    </source>
</reference>
<dbReference type="InterPro" id="IPR024291">
    <property type="entry name" value="DUF3829"/>
</dbReference>
<dbReference type="PROSITE" id="PS51257">
    <property type="entry name" value="PROKAR_LIPOPROTEIN"/>
    <property type="match status" value="1"/>
</dbReference>
<evidence type="ECO:0000256" key="1">
    <source>
        <dbReference type="SAM" id="MobiDB-lite"/>
    </source>
</evidence>
<feature type="signal peptide" evidence="2">
    <location>
        <begin position="1"/>
        <end position="30"/>
    </location>
</feature>
<feature type="region of interest" description="Disordered" evidence="1">
    <location>
        <begin position="34"/>
        <end position="62"/>
    </location>
</feature>
<feature type="compositionally biased region" description="Low complexity" evidence="1">
    <location>
        <begin position="34"/>
        <end position="56"/>
    </location>
</feature>
<evidence type="ECO:0000313" key="3">
    <source>
        <dbReference type="EMBL" id="HIS65201.1"/>
    </source>
</evidence>
<protein>
    <submittedName>
        <fullName evidence="3">DUF3829 domain-containing protein</fullName>
    </submittedName>
</protein>
<feature type="chain" id="PRO_5038766996" evidence="2">
    <location>
        <begin position="31"/>
        <end position="357"/>
    </location>
</feature>
<reference evidence="3" key="2">
    <citation type="journal article" date="2021" name="PeerJ">
        <title>Extensive microbial diversity within the chicken gut microbiome revealed by metagenomics and culture.</title>
        <authorList>
            <person name="Gilroy R."/>
            <person name="Ravi A."/>
            <person name="Getino M."/>
            <person name="Pursley I."/>
            <person name="Horton D.L."/>
            <person name="Alikhan N.F."/>
            <person name="Baker D."/>
            <person name="Gharbi K."/>
            <person name="Hall N."/>
            <person name="Watson M."/>
            <person name="Adriaenssens E.M."/>
            <person name="Foster-Nyarko E."/>
            <person name="Jarju S."/>
            <person name="Secka A."/>
            <person name="Antonio M."/>
            <person name="Oren A."/>
            <person name="Chaudhuri R.R."/>
            <person name="La Ragione R."/>
            <person name="Hildebrand F."/>
            <person name="Pallen M.J."/>
        </authorList>
    </citation>
    <scope>NUCLEOTIDE SEQUENCE</scope>
    <source>
        <strain evidence="3">ChiBcec16-1751</strain>
    </source>
</reference>
<accession>A0A9D1FAR2</accession>
<evidence type="ECO:0000256" key="2">
    <source>
        <dbReference type="SAM" id="SignalP"/>
    </source>
</evidence>
<keyword evidence="2" id="KW-0732">Signal</keyword>
<sequence>MKRITKTTFPRLLGAWVLILALLLSGCSFGKTSTDSDANGASASDDAATTDTTDAADTAEEEADADLPVDYSKYNAYLEVLNSVYEMDDMLTGYFTVVQYQPEFALVDGAEYSMLNDVFDYYTFSSYIMTDALRYCDEDPDYPEQDELLKQLEEPFNTMGEILSDLSWYISYQQYGGDDLTEAAELHTQLYEAVGAFDEVALPFMEAMNALDEATEADELERLQSEGLDIAYYSRIMVSVSNDIDTEIWEQLSTVETGTLPPLDMTNLETLYTEHQEAYADLSEALADPESVQLVWPDSVTADAEVELFTTAANNVNTSLESFMTAARNQEDYSETYDAYFTACSKLIDLYNSMVAG</sequence>
<name>A0A9D1FAR2_9FIRM</name>
<evidence type="ECO:0000313" key="4">
    <source>
        <dbReference type="Proteomes" id="UP000886741"/>
    </source>
</evidence>
<dbReference type="Pfam" id="PF12889">
    <property type="entry name" value="DUF3829"/>
    <property type="match status" value="1"/>
</dbReference>
<comment type="caution">
    <text evidence="3">The sequence shown here is derived from an EMBL/GenBank/DDBJ whole genome shotgun (WGS) entry which is preliminary data.</text>
</comment>
<gene>
    <name evidence="3" type="ORF">IAA83_07520</name>
</gene>
<dbReference type="AlphaFoldDB" id="A0A9D1FAR2"/>
<dbReference type="Proteomes" id="UP000886741">
    <property type="component" value="Unassembled WGS sequence"/>
</dbReference>